<name>A0A494T711_SPHPE</name>
<evidence type="ECO:0008006" key="6">
    <source>
        <dbReference type="Google" id="ProtNLM"/>
    </source>
</evidence>
<dbReference type="GeneID" id="39491151"/>
<dbReference type="OrthoDB" id="99480at2"/>
<dbReference type="Proteomes" id="UP000276254">
    <property type="component" value="Plasmid unnamed2"/>
</dbReference>
<proteinExistence type="predicted"/>
<keyword evidence="4" id="KW-0614">Plasmid</keyword>
<dbReference type="Gene3D" id="2.40.170.20">
    <property type="entry name" value="TonB-dependent receptor, beta-barrel domain"/>
    <property type="match status" value="1"/>
</dbReference>
<dbReference type="InterPro" id="IPR036942">
    <property type="entry name" value="Beta-barrel_TonB_sf"/>
</dbReference>
<dbReference type="EMBL" id="CP032827">
    <property type="protein sequence ID" value="AYJ84660.1"/>
    <property type="molecule type" value="Genomic_DNA"/>
</dbReference>
<evidence type="ECO:0000313" key="4">
    <source>
        <dbReference type="EMBL" id="AYJ84660.1"/>
    </source>
</evidence>
<reference evidence="4 5" key="1">
    <citation type="submission" date="2018-09" db="EMBL/GenBank/DDBJ databases">
        <title>Sphingomonas peninsula sp. nov., isolated from fildes peninsula, Antarctic soil.</title>
        <authorList>
            <person name="Yingchao G."/>
        </authorList>
    </citation>
    <scope>NUCLEOTIDE SEQUENCE [LARGE SCALE GENOMIC DNA]</scope>
    <source>
        <strain evidence="4 5">YZ-8</strain>
        <plasmid evidence="4 5">unnamed2</plasmid>
    </source>
</reference>
<accession>A0A494T711</accession>
<dbReference type="RefSeq" id="WP_121150441.1">
    <property type="nucleotide sequence ID" value="NZ_CP032827.1"/>
</dbReference>
<evidence type="ECO:0000256" key="1">
    <source>
        <dbReference type="ARBA" id="ARBA00004442"/>
    </source>
</evidence>
<organism evidence="4 5">
    <name type="scientific">Sphingomonas paeninsulae</name>
    <dbReference type="NCBI Taxonomy" id="2319844"/>
    <lineage>
        <taxon>Bacteria</taxon>
        <taxon>Pseudomonadati</taxon>
        <taxon>Pseudomonadota</taxon>
        <taxon>Alphaproteobacteria</taxon>
        <taxon>Sphingomonadales</taxon>
        <taxon>Sphingomonadaceae</taxon>
        <taxon>Sphingomonas</taxon>
    </lineage>
</organism>
<evidence type="ECO:0000313" key="5">
    <source>
        <dbReference type="Proteomes" id="UP000276254"/>
    </source>
</evidence>
<geneLocation type="plasmid" evidence="4">
    <name>unnamed2</name>
</geneLocation>
<dbReference type="KEGG" id="spha:D3Y57_00725"/>
<evidence type="ECO:0000256" key="3">
    <source>
        <dbReference type="ARBA" id="ARBA00023237"/>
    </source>
</evidence>
<sequence length="141" mass="15278">MGSELVFSGDGGTTEPNDATRCYGTEANLFWRPTNWQALDGSVGLTNARFRNVEATQNRIPNSTSNVISGGAAFEFGNGLSGSLRLRHFGSAPLIEDNSARSHPTTRVNLGGYYKLGRAKLGIDILNLFSAQNAHITYFYT</sequence>
<keyword evidence="3" id="KW-0998">Cell outer membrane</keyword>
<keyword evidence="2" id="KW-0472">Membrane</keyword>
<gene>
    <name evidence="4" type="ORF">D3Y57_00725</name>
</gene>
<dbReference type="GO" id="GO:0009279">
    <property type="term" value="C:cell outer membrane"/>
    <property type="evidence" value="ECO:0007669"/>
    <property type="project" value="UniProtKB-SubCell"/>
</dbReference>
<comment type="subcellular location">
    <subcellularLocation>
        <location evidence="1">Cell outer membrane</location>
    </subcellularLocation>
</comment>
<dbReference type="SUPFAM" id="SSF56935">
    <property type="entry name" value="Porins"/>
    <property type="match status" value="1"/>
</dbReference>
<protein>
    <recommendedName>
        <fullName evidence="6">TonB-dependent receptor</fullName>
    </recommendedName>
</protein>
<keyword evidence="5" id="KW-1185">Reference proteome</keyword>
<dbReference type="AlphaFoldDB" id="A0A494T711"/>
<evidence type="ECO:0000256" key="2">
    <source>
        <dbReference type="ARBA" id="ARBA00023136"/>
    </source>
</evidence>